<dbReference type="PANTHER" id="PTHR22812">
    <property type="entry name" value="CHROMOBOX PROTEIN"/>
    <property type="match status" value="1"/>
</dbReference>
<dbReference type="RefSeq" id="XP_014672499.1">
    <property type="nucleotide sequence ID" value="XM_014817013.1"/>
</dbReference>
<dbReference type="InterPro" id="IPR000953">
    <property type="entry name" value="Chromo/chromo_shadow_dom"/>
</dbReference>
<organism evidence="5 6">
    <name type="scientific">Priapulus caudatus</name>
    <name type="common">Priapulid worm</name>
    <dbReference type="NCBI Taxonomy" id="37621"/>
    <lineage>
        <taxon>Eukaryota</taxon>
        <taxon>Metazoa</taxon>
        <taxon>Ecdysozoa</taxon>
        <taxon>Scalidophora</taxon>
        <taxon>Priapulida</taxon>
        <taxon>Priapulimorpha</taxon>
        <taxon>Priapulimorphida</taxon>
        <taxon>Priapulidae</taxon>
        <taxon>Priapulus</taxon>
    </lineage>
</organism>
<feature type="compositionally biased region" description="Polar residues" evidence="3">
    <location>
        <begin position="138"/>
        <end position="155"/>
    </location>
</feature>
<evidence type="ECO:0000259" key="4">
    <source>
        <dbReference type="PROSITE" id="PS50013"/>
    </source>
</evidence>
<dbReference type="InterPro" id="IPR016197">
    <property type="entry name" value="Chromo-like_dom_sf"/>
</dbReference>
<dbReference type="Gene3D" id="2.40.50.40">
    <property type="match status" value="1"/>
</dbReference>
<dbReference type="SUPFAM" id="SSF54160">
    <property type="entry name" value="Chromo domain-like"/>
    <property type="match status" value="1"/>
</dbReference>
<evidence type="ECO:0000313" key="6">
    <source>
        <dbReference type="RefSeq" id="XP_014672499.1"/>
    </source>
</evidence>
<proteinExistence type="predicted"/>
<feature type="region of interest" description="Disordered" evidence="3">
    <location>
        <begin position="1"/>
        <end position="56"/>
    </location>
</feature>
<dbReference type="GeneID" id="106812975"/>
<evidence type="ECO:0000256" key="1">
    <source>
        <dbReference type="ARBA" id="ARBA00004123"/>
    </source>
</evidence>
<dbReference type="InterPro" id="IPR051219">
    <property type="entry name" value="Heterochromatin_chromo-domain"/>
</dbReference>
<dbReference type="InterPro" id="IPR008251">
    <property type="entry name" value="Chromo_shadow_dom"/>
</dbReference>
<accession>A0ABM1EJX8</accession>
<protein>
    <submittedName>
        <fullName evidence="6">Uncharacterized protein LOC106812975</fullName>
    </submittedName>
</protein>
<evidence type="ECO:0000256" key="2">
    <source>
        <dbReference type="ARBA" id="ARBA00023242"/>
    </source>
</evidence>
<keyword evidence="5" id="KW-1185">Reference proteome</keyword>
<sequence>MEPTTTAPDHPKPPLTPGKLEAKLDSDPMPEFKRKLKEEKKSEEEDSSNSGGFARGLQPECIIGAIESSGELMFLMKWKGRNEVNLVSARQANIKFPQIVIRFYEERITWLTKDEDEIEVGSDDEFDEEDELPWSHFITTPKSQASADSTEQPQLPMSRAVDPIAKDPSASDLEAQEPDDAIIYTLAEAESTATSLDMEEDLLQNTDDILQRDDFIAKPERG</sequence>
<name>A0ABM1EJX8_PRICU</name>
<evidence type="ECO:0000256" key="3">
    <source>
        <dbReference type="SAM" id="MobiDB-lite"/>
    </source>
</evidence>
<dbReference type="Pfam" id="PF01393">
    <property type="entry name" value="Chromo_shadow"/>
    <property type="match status" value="1"/>
</dbReference>
<keyword evidence="2" id="KW-0539">Nucleus</keyword>
<dbReference type="CDD" id="cd00034">
    <property type="entry name" value="CSD"/>
    <property type="match status" value="1"/>
</dbReference>
<feature type="compositionally biased region" description="Basic and acidic residues" evidence="3">
    <location>
        <begin position="20"/>
        <end position="43"/>
    </location>
</feature>
<comment type="subcellular location">
    <subcellularLocation>
        <location evidence="1">Nucleus</location>
    </subcellularLocation>
</comment>
<dbReference type="Proteomes" id="UP000695022">
    <property type="component" value="Unplaced"/>
</dbReference>
<feature type="region of interest" description="Disordered" evidence="3">
    <location>
        <begin position="138"/>
        <end position="179"/>
    </location>
</feature>
<dbReference type="SMART" id="SM00300">
    <property type="entry name" value="ChSh"/>
    <property type="match status" value="1"/>
</dbReference>
<evidence type="ECO:0000313" key="5">
    <source>
        <dbReference type="Proteomes" id="UP000695022"/>
    </source>
</evidence>
<gene>
    <name evidence="6" type="primary">LOC106812975</name>
</gene>
<feature type="domain" description="Chromo" evidence="4">
    <location>
        <begin position="57"/>
        <end position="115"/>
    </location>
</feature>
<reference evidence="6" key="1">
    <citation type="submission" date="2025-08" db="UniProtKB">
        <authorList>
            <consortium name="RefSeq"/>
        </authorList>
    </citation>
    <scope>IDENTIFICATION</scope>
</reference>
<dbReference type="PROSITE" id="PS50013">
    <property type="entry name" value="CHROMO_2"/>
    <property type="match status" value="1"/>
</dbReference>